<gene>
    <name evidence="1" type="ORF">SDC9_163435</name>
</gene>
<accession>A0A645FNU4</accession>
<protein>
    <submittedName>
        <fullName evidence="1">Uncharacterized protein</fullName>
    </submittedName>
</protein>
<dbReference type="EMBL" id="VSSQ01062999">
    <property type="protein sequence ID" value="MPN16097.1"/>
    <property type="molecule type" value="Genomic_DNA"/>
</dbReference>
<dbReference type="AlphaFoldDB" id="A0A645FNU4"/>
<evidence type="ECO:0000313" key="1">
    <source>
        <dbReference type="EMBL" id="MPN16097.1"/>
    </source>
</evidence>
<sequence length="131" mass="15577">MGTPSPRGYDILIRYGVRRVETRLLDILVFLFAVFQRICKRALHVRRDAQFRSGQRKDLVIVNKFKRRFRHHGIRRRLHLWLRLLYRQAADVHVRDHHALVKPGCGKYHIQEIPVLAAGQQYDNHAGEHQQ</sequence>
<organism evidence="1">
    <name type="scientific">bioreactor metagenome</name>
    <dbReference type="NCBI Taxonomy" id="1076179"/>
    <lineage>
        <taxon>unclassified sequences</taxon>
        <taxon>metagenomes</taxon>
        <taxon>ecological metagenomes</taxon>
    </lineage>
</organism>
<comment type="caution">
    <text evidence="1">The sequence shown here is derived from an EMBL/GenBank/DDBJ whole genome shotgun (WGS) entry which is preliminary data.</text>
</comment>
<proteinExistence type="predicted"/>
<name>A0A645FNU4_9ZZZZ</name>
<reference evidence="1" key="1">
    <citation type="submission" date="2019-08" db="EMBL/GenBank/DDBJ databases">
        <authorList>
            <person name="Kucharzyk K."/>
            <person name="Murdoch R.W."/>
            <person name="Higgins S."/>
            <person name="Loffler F."/>
        </authorList>
    </citation>
    <scope>NUCLEOTIDE SEQUENCE</scope>
</reference>